<feature type="domain" description="B box-type" evidence="5">
    <location>
        <begin position="13"/>
        <end position="60"/>
    </location>
</feature>
<dbReference type="CDD" id="cd19821">
    <property type="entry name" value="Bbox1_BBX-like"/>
    <property type="match status" value="1"/>
</dbReference>
<keyword evidence="1" id="KW-0479">Metal-binding</keyword>
<evidence type="ECO:0000256" key="2">
    <source>
        <dbReference type="ARBA" id="ARBA00022771"/>
    </source>
</evidence>
<dbReference type="PANTHER" id="PTHR31717">
    <property type="entry name" value="ZINC FINGER PROTEIN CONSTANS-LIKE 10"/>
    <property type="match status" value="1"/>
</dbReference>
<dbReference type="EMBL" id="JBCNJP010004707">
    <property type="protein sequence ID" value="KAK9049821.1"/>
    <property type="molecule type" value="Genomic_DNA"/>
</dbReference>
<reference evidence="6 7" key="1">
    <citation type="submission" date="2024-04" db="EMBL/GenBank/DDBJ databases">
        <title>The reference genome of an endangered Asteraceae, Deinandra increscens subsp. villosa, native to the Central Coast of California.</title>
        <authorList>
            <person name="Guilliams M."/>
            <person name="Hasenstab-Lehman K."/>
            <person name="Meyer R."/>
            <person name="Mcevoy S."/>
        </authorList>
    </citation>
    <scope>NUCLEOTIDE SEQUENCE [LARGE SCALE GENOMIC DNA]</scope>
    <source>
        <tissue evidence="6">Leaf</tissue>
    </source>
</reference>
<accession>A0AAP0C5W1</accession>
<sequence>MATPNNNSSSGEPDTLPCDYCNHHLAVIFCRADSAKLCLFCDHHVHAANALSGKHLRSQICDGCRSAPVSVRCATDNLVLCRDCDWDAHGVCSVSASHDRTPIKGFTGCPSPLDLASTWGLDLNQQPKNIPSTFSISKSKSLAAAGAEILGKHYHTVQLENSSLKPPLHIYLHLWNLAATNLPDSRIQKEEAVITAWDNMQNAKVEHQSGNWTCVW</sequence>
<evidence type="ECO:0000259" key="5">
    <source>
        <dbReference type="PROSITE" id="PS50119"/>
    </source>
</evidence>
<keyword evidence="2 4" id="KW-0863">Zinc-finger</keyword>
<evidence type="ECO:0000313" key="6">
    <source>
        <dbReference type="EMBL" id="KAK9049821.1"/>
    </source>
</evidence>
<proteinExistence type="predicted"/>
<keyword evidence="3" id="KW-0862">Zinc</keyword>
<dbReference type="SMART" id="SM00336">
    <property type="entry name" value="BBOX"/>
    <property type="match status" value="2"/>
</dbReference>
<evidence type="ECO:0000256" key="3">
    <source>
        <dbReference type="ARBA" id="ARBA00022833"/>
    </source>
</evidence>
<dbReference type="PROSITE" id="PS50119">
    <property type="entry name" value="ZF_BBOX"/>
    <property type="match status" value="2"/>
</dbReference>
<evidence type="ECO:0000313" key="7">
    <source>
        <dbReference type="Proteomes" id="UP001408789"/>
    </source>
</evidence>
<comment type="caution">
    <text evidence="6">The sequence shown here is derived from an EMBL/GenBank/DDBJ whole genome shotgun (WGS) entry which is preliminary data.</text>
</comment>
<dbReference type="InterPro" id="IPR049808">
    <property type="entry name" value="CONSTANS-like_Bbox1"/>
</dbReference>
<dbReference type="InterPro" id="IPR000315">
    <property type="entry name" value="Znf_B-box"/>
</dbReference>
<gene>
    <name evidence="6" type="ORF">SSX86_031210</name>
</gene>
<evidence type="ECO:0000256" key="4">
    <source>
        <dbReference type="PROSITE-ProRule" id="PRU00024"/>
    </source>
</evidence>
<feature type="domain" description="B box-type" evidence="5">
    <location>
        <begin position="56"/>
        <end position="103"/>
    </location>
</feature>
<name>A0AAP0C5W1_9ASTR</name>
<dbReference type="Proteomes" id="UP001408789">
    <property type="component" value="Unassembled WGS sequence"/>
</dbReference>
<organism evidence="6 7">
    <name type="scientific">Deinandra increscens subsp. villosa</name>
    <dbReference type="NCBI Taxonomy" id="3103831"/>
    <lineage>
        <taxon>Eukaryota</taxon>
        <taxon>Viridiplantae</taxon>
        <taxon>Streptophyta</taxon>
        <taxon>Embryophyta</taxon>
        <taxon>Tracheophyta</taxon>
        <taxon>Spermatophyta</taxon>
        <taxon>Magnoliopsida</taxon>
        <taxon>eudicotyledons</taxon>
        <taxon>Gunneridae</taxon>
        <taxon>Pentapetalae</taxon>
        <taxon>asterids</taxon>
        <taxon>campanulids</taxon>
        <taxon>Asterales</taxon>
        <taxon>Asteraceae</taxon>
        <taxon>Asteroideae</taxon>
        <taxon>Heliantheae alliance</taxon>
        <taxon>Madieae</taxon>
        <taxon>Madiinae</taxon>
        <taxon>Deinandra</taxon>
    </lineage>
</organism>
<keyword evidence="7" id="KW-1185">Reference proteome</keyword>
<protein>
    <recommendedName>
        <fullName evidence="5">B box-type domain-containing protein</fullName>
    </recommendedName>
</protein>
<dbReference type="AlphaFoldDB" id="A0AAP0C5W1"/>
<dbReference type="GO" id="GO:0008270">
    <property type="term" value="F:zinc ion binding"/>
    <property type="evidence" value="ECO:0007669"/>
    <property type="project" value="UniProtKB-KW"/>
</dbReference>
<evidence type="ECO:0000256" key="1">
    <source>
        <dbReference type="ARBA" id="ARBA00022723"/>
    </source>
</evidence>
<dbReference type="PANTHER" id="PTHR31717:SF45">
    <property type="entry name" value="ZINC FINGER PROTEIN CONSTANS-LIKE 14-RELATED"/>
    <property type="match status" value="1"/>
</dbReference>